<dbReference type="PROSITE" id="PS00518">
    <property type="entry name" value="ZF_RING_1"/>
    <property type="match status" value="1"/>
</dbReference>
<feature type="region of interest" description="Disordered" evidence="5">
    <location>
        <begin position="227"/>
        <end position="276"/>
    </location>
</feature>
<keyword evidence="3" id="KW-0862">Zinc</keyword>
<protein>
    <recommendedName>
        <fullName evidence="10">RING-type domain-containing protein</fullName>
    </recommendedName>
</protein>
<dbReference type="InterPro" id="IPR043145">
    <property type="entry name" value="Znf_ZZ_sf"/>
</dbReference>
<dbReference type="GO" id="GO:0008270">
    <property type="term" value="F:zinc ion binding"/>
    <property type="evidence" value="ECO:0007669"/>
    <property type="project" value="UniProtKB-KW"/>
</dbReference>
<dbReference type="Gene3D" id="3.30.40.10">
    <property type="entry name" value="Zinc/RING finger domain, C3HC4 (zinc finger)"/>
    <property type="match status" value="1"/>
</dbReference>
<feature type="domain" description="ZZ-type" evidence="8">
    <location>
        <begin position="287"/>
        <end position="354"/>
    </location>
</feature>
<evidence type="ECO:0000313" key="9">
    <source>
        <dbReference type="EMBL" id="JAT71450.1"/>
    </source>
</evidence>
<evidence type="ECO:0000256" key="1">
    <source>
        <dbReference type="ARBA" id="ARBA00022723"/>
    </source>
</evidence>
<organism evidence="9">
    <name type="scientific">Auxenochlorella protothecoides</name>
    <name type="common">Green microalga</name>
    <name type="synonym">Chlorella protothecoides</name>
    <dbReference type="NCBI Taxonomy" id="3075"/>
    <lineage>
        <taxon>Eukaryota</taxon>
        <taxon>Viridiplantae</taxon>
        <taxon>Chlorophyta</taxon>
        <taxon>core chlorophytes</taxon>
        <taxon>Trebouxiophyceae</taxon>
        <taxon>Chlorellales</taxon>
        <taxon>Chlorellaceae</taxon>
        <taxon>Auxenochlorella</taxon>
    </lineage>
</organism>
<dbReference type="SMART" id="SM00184">
    <property type="entry name" value="RING"/>
    <property type="match status" value="2"/>
</dbReference>
<evidence type="ECO:0008006" key="10">
    <source>
        <dbReference type="Google" id="ProtNLM"/>
    </source>
</evidence>
<accession>A0A1D1ZWX1</accession>
<dbReference type="PROSITE" id="PS50089">
    <property type="entry name" value="ZF_RING_2"/>
    <property type="match status" value="1"/>
</dbReference>
<dbReference type="InterPro" id="IPR017907">
    <property type="entry name" value="Znf_RING_CS"/>
</dbReference>
<sequence length="513" mass="52320">LNVCLIASQSLALNTLSVLTITALHALTGEASIGPPPLVMNESDFACPICLNLLYKPAVNTVCGHAFCFYCLFRAMSPYEASHCPLCRHAFGHLPGVCAALDAALRLSFPSSYAARAVEEEGQASGQGYSIHGVEHAAHPARLPDSLRCCHPGCQAVLALPRVLACGHALCAAHAAPEGSRAAWGCPLCAVPTPLPVARCGVLDRAVAALCPQLHAAAAAAERAQCGPHDTTTATQASVPPAQGRSATPTAGPPGTAQAGARAGAEGQGPATQAPLAGARTAEAFVHYGAGCDACGQHPIVGRRWRCRDCPAAIGFDLCARCHASCGAGVAVLGRFNQSHEPGHTMEEVRPRSTWLHLLQGLNPDLSPGQLLGMLALAQGEEPEEATEDGTAGEGEGADRAVERGEDNRGESGWEDGETRGEGGDSPVGSGRVGGQAERGQGGGRAERGGEPDAGSPSGSESREQAGAADDDQAGDGMGPNFMPSRRGPRPAQAAAAAWPSPSAPSSRPDEAC</sequence>
<feature type="region of interest" description="Disordered" evidence="5">
    <location>
        <begin position="380"/>
        <end position="513"/>
    </location>
</feature>
<feature type="compositionally biased region" description="Low complexity" evidence="5">
    <location>
        <begin position="484"/>
        <end position="507"/>
    </location>
</feature>
<evidence type="ECO:0000256" key="3">
    <source>
        <dbReference type="ARBA" id="ARBA00022833"/>
    </source>
</evidence>
<dbReference type="PANTHER" id="PTHR15898:SF13">
    <property type="entry name" value="BIFUNCTIONAL APOPTOSIS REGULATOR"/>
    <property type="match status" value="1"/>
</dbReference>
<dbReference type="CDD" id="cd02249">
    <property type="entry name" value="ZZ"/>
    <property type="match status" value="1"/>
</dbReference>
<dbReference type="GO" id="GO:0061630">
    <property type="term" value="F:ubiquitin protein ligase activity"/>
    <property type="evidence" value="ECO:0007669"/>
    <property type="project" value="TreeGrafter"/>
</dbReference>
<dbReference type="Gene3D" id="3.30.60.90">
    <property type="match status" value="1"/>
</dbReference>
<feature type="non-terminal residue" evidence="9">
    <location>
        <position position="1"/>
    </location>
</feature>
<dbReference type="Pfam" id="PF00569">
    <property type="entry name" value="ZZ"/>
    <property type="match status" value="1"/>
</dbReference>
<feature type="chain" id="PRO_5008901269" description="RING-type domain-containing protein" evidence="6">
    <location>
        <begin position="27"/>
        <end position="513"/>
    </location>
</feature>
<keyword evidence="2 4" id="KW-0863">Zinc-finger</keyword>
<dbReference type="GO" id="GO:0043161">
    <property type="term" value="P:proteasome-mediated ubiquitin-dependent protein catabolic process"/>
    <property type="evidence" value="ECO:0007669"/>
    <property type="project" value="TreeGrafter"/>
</dbReference>
<dbReference type="PROSITE" id="PS50135">
    <property type="entry name" value="ZF_ZZ_2"/>
    <property type="match status" value="1"/>
</dbReference>
<evidence type="ECO:0000256" key="6">
    <source>
        <dbReference type="SAM" id="SignalP"/>
    </source>
</evidence>
<evidence type="ECO:0000259" key="7">
    <source>
        <dbReference type="PROSITE" id="PS50089"/>
    </source>
</evidence>
<evidence type="ECO:0000256" key="2">
    <source>
        <dbReference type="ARBA" id="ARBA00022771"/>
    </source>
</evidence>
<proteinExistence type="predicted"/>
<dbReference type="AlphaFoldDB" id="A0A1D1ZWX1"/>
<dbReference type="InterPro" id="IPR001841">
    <property type="entry name" value="Znf_RING"/>
</dbReference>
<dbReference type="PANTHER" id="PTHR15898">
    <property type="entry name" value="BIFUNCTIONAL APOPTOSIS REGULATOR"/>
    <property type="match status" value="1"/>
</dbReference>
<dbReference type="SUPFAM" id="SSF57850">
    <property type="entry name" value="RING/U-box"/>
    <property type="match status" value="2"/>
</dbReference>
<gene>
    <name evidence="9" type="ORF">g.16653</name>
</gene>
<feature type="compositionally biased region" description="Basic and acidic residues" evidence="5">
    <location>
        <begin position="397"/>
        <end position="423"/>
    </location>
</feature>
<dbReference type="EMBL" id="GDKF01007172">
    <property type="protein sequence ID" value="JAT71450.1"/>
    <property type="molecule type" value="Transcribed_RNA"/>
</dbReference>
<name>A0A1D1ZWX1_AUXPR</name>
<dbReference type="Pfam" id="PF13923">
    <property type="entry name" value="zf-C3HC4_2"/>
    <property type="match status" value="1"/>
</dbReference>
<feature type="signal peptide" evidence="6">
    <location>
        <begin position="1"/>
        <end position="26"/>
    </location>
</feature>
<feature type="compositionally biased region" description="Low complexity" evidence="5">
    <location>
        <begin position="247"/>
        <end position="271"/>
    </location>
</feature>
<reference evidence="9" key="1">
    <citation type="submission" date="2015-08" db="EMBL/GenBank/DDBJ databases">
        <authorList>
            <person name="Babu N.S."/>
            <person name="Beckwith C.J."/>
            <person name="Beseler K.G."/>
            <person name="Brison A."/>
            <person name="Carone J.V."/>
            <person name="Caskin T.P."/>
            <person name="Diamond M."/>
            <person name="Durham M.E."/>
            <person name="Foxe J.M."/>
            <person name="Go M."/>
            <person name="Henderson B.A."/>
            <person name="Jones I.B."/>
            <person name="McGettigan J.A."/>
            <person name="Micheletti S.J."/>
            <person name="Nasrallah M.E."/>
            <person name="Ortiz D."/>
            <person name="Piller C.R."/>
            <person name="Privatt S.R."/>
            <person name="Schneider S.L."/>
            <person name="Sharp S."/>
            <person name="Smith T.C."/>
            <person name="Stanton J.D."/>
            <person name="Ullery H.E."/>
            <person name="Wilson R.J."/>
            <person name="Serrano M.G."/>
            <person name="Buck G."/>
            <person name="Lee V."/>
            <person name="Wang Y."/>
            <person name="Carvalho R."/>
            <person name="Voegtly L."/>
            <person name="Shi R."/>
            <person name="Duckworth R."/>
            <person name="Johnson A."/>
            <person name="Loviza R."/>
            <person name="Walstead R."/>
            <person name="Shah Z."/>
            <person name="Kiflezghi M."/>
            <person name="Wade K."/>
            <person name="Ball S.L."/>
            <person name="Bradley K.W."/>
            <person name="Asai D.J."/>
            <person name="Bowman C.A."/>
            <person name="Russell D.A."/>
            <person name="Pope W.H."/>
            <person name="Jacobs-Sera D."/>
            <person name="Hendrix R.W."/>
            <person name="Hatfull G.F."/>
        </authorList>
    </citation>
    <scope>NUCLEOTIDE SEQUENCE</scope>
</reference>
<feature type="domain" description="RING-type" evidence="7">
    <location>
        <begin position="47"/>
        <end position="88"/>
    </location>
</feature>
<evidence type="ECO:0000259" key="8">
    <source>
        <dbReference type="PROSITE" id="PS50135"/>
    </source>
</evidence>
<keyword evidence="6" id="KW-0732">Signal</keyword>
<dbReference type="InterPro" id="IPR013083">
    <property type="entry name" value="Znf_RING/FYVE/PHD"/>
</dbReference>
<evidence type="ECO:0000256" key="5">
    <source>
        <dbReference type="SAM" id="MobiDB-lite"/>
    </source>
</evidence>
<keyword evidence="1" id="KW-0479">Metal-binding</keyword>
<evidence type="ECO:0000256" key="4">
    <source>
        <dbReference type="PROSITE-ProRule" id="PRU00228"/>
    </source>
</evidence>
<dbReference type="InterPro" id="IPR000433">
    <property type="entry name" value="Znf_ZZ"/>
</dbReference>